<evidence type="ECO:0000256" key="12">
    <source>
        <dbReference type="HAMAP-Rule" id="MF_00098"/>
    </source>
</evidence>
<dbReference type="InterPro" id="IPR014729">
    <property type="entry name" value="Rossmann-like_a/b/a_fold"/>
</dbReference>
<dbReference type="GO" id="GO:0005524">
    <property type="term" value="F:ATP binding"/>
    <property type="evidence" value="ECO:0007669"/>
    <property type="project" value="UniProtKB-UniRule"/>
</dbReference>
<evidence type="ECO:0000256" key="4">
    <source>
        <dbReference type="ARBA" id="ARBA00022490"/>
    </source>
</evidence>
<dbReference type="Gene3D" id="1.10.730.10">
    <property type="entry name" value="Isoleucyl-tRNA Synthetase, Domain 1"/>
    <property type="match status" value="1"/>
</dbReference>
<keyword evidence="12" id="KW-0479">Metal-binding</keyword>
<keyword evidence="4 12" id="KW-0963">Cytoplasm</keyword>
<comment type="catalytic activity">
    <reaction evidence="11 12">
        <text>tRNA(Met) + L-methionine + ATP = L-methionyl-tRNA(Met) + AMP + diphosphate</text>
        <dbReference type="Rhea" id="RHEA:13481"/>
        <dbReference type="Rhea" id="RHEA-COMP:9667"/>
        <dbReference type="Rhea" id="RHEA-COMP:9698"/>
        <dbReference type="ChEBI" id="CHEBI:30616"/>
        <dbReference type="ChEBI" id="CHEBI:33019"/>
        <dbReference type="ChEBI" id="CHEBI:57844"/>
        <dbReference type="ChEBI" id="CHEBI:78442"/>
        <dbReference type="ChEBI" id="CHEBI:78530"/>
        <dbReference type="ChEBI" id="CHEBI:456215"/>
        <dbReference type="EC" id="6.1.1.10"/>
    </reaction>
</comment>
<keyword evidence="9 12" id="KW-0648">Protein biosynthesis</keyword>
<evidence type="ECO:0000256" key="7">
    <source>
        <dbReference type="ARBA" id="ARBA00022833"/>
    </source>
</evidence>
<dbReference type="HOGENOM" id="CLU_009710_1_2_10"/>
<dbReference type="GO" id="GO:0006431">
    <property type="term" value="P:methionyl-tRNA aminoacylation"/>
    <property type="evidence" value="ECO:0007669"/>
    <property type="project" value="UniProtKB-UniRule"/>
</dbReference>
<comment type="subcellular location">
    <subcellularLocation>
        <location evidence="2 12">Cytoplasm</location>
    </subcellularLocation>
</comment>
<feature type="short sequence motif" description="'HIGH' region" evidence="12">
    <location>
        <begin position="15"/>
        <end position="25"/>
    </location>
</feature>
<keyword evidence="8 12" id="KW-0067">ATP-binding</keyword>
<evidence type="ECO:0000256" key="1">
    <source>
        <dbReference type="ARBA" id="ARBA00003314"/>
    </source>
</evidence>
<evidence type="ECO:0000256" key="3">
    <source>
        <dbReference type="ARBA" id="ARBA00008258"/>
    </source>
</evidence>
<evidence type="ECO:0000256" key="8">
    <source>
        <dbReference type="ARBA" id="ARBA00022840"/>
    </source>
</evidence>
<feature type="binding site" evidence="12">
    <location>
        <position position="147"/>
    </location>
    <ligand>
        <name>Zn(2+)</name>
        <dbReference type="ChEBI" id="CHEBI:29105"/>
    </ligand>
</feature>
<evidence type="ECO:0000256" key="2">
    <source>
        <dbReference type="ARBA" id="ARBA00004496"/>
    </source>
</evidence>
<dbReference type="InterPro" id="IPR001412">
    <property type="entry name" value="aa-tRNA-synth_I_CS"/>
</dbReference>
<dbReference type="InterPro" id="IPR009080">
    <property type="entry name" value="tRNAsynth_Ia_anticodon-bd"/>
</dbReference>
<accession>L7VJF1</accession>
<evidence type="ECO:0000256" key="6">
    <source>
        <dbReference type="ARBA" id="ARBA00022741"/>
    </source>
</evidence>
<evidence type="ECO:0000256" key="10">
    <source>
        <dbReference type="ARBA" id="ARBA00023146"/>
    </source>
</evidence>
<dbReference type="SUPFAM" id="SSF47323">
    <property type="entry name" value="Anticodon-binding domain of a subclass of class I aminoacyl-tRNA synthetases"/>
    <property type="match status" value="1"/>
</dbReference>
<comment type="function">
    <text evidence="1 12">Is required not only for elongation of protein synthesis but also for the initiation of all mRNA translation through initiator tRNA(fMet) aminoacylation.</text>
</comment>
<evidence type="ECO:0000259" key="13">
    <source>
        <dbReference type="Pfam" id="PF09334"/>
    </source>
</evidence>
<dbReference type="InterPro" id="IPR023458">
    <property type="entry name" value="Met-tRNA_ligase_1"/>
</dbReference>
<dbReference type="PANTHER" id="PTHR45765:SF1">
    <property type="entry name" value="METHIONINE--TRNA LIGASE, CYTOPLASMIC"/>
    <property type="match status" value="1"/>
</dbReference>
<dbReference type="KEGG" id="udi:ASNER_045"/>
<keyword evidence="5 12" id="KW-0436">Ligase</keyword>
<dbReference type="InterPro" id="IPR029038">
    <property type="entry name" value="MetRS_Zn"/>
</dbReference>
<dbReference type="PRINTS" id="PR01041">
    <property type="entry name" value="TRNASYNTHMET"/>
</dbReference>
<dbReference type="CDD" id="cd07957">
    <property type="entry name" value="Anticodon_Ia_Met"/>
    <property type="match status" value="1"/>
</dbReference>
<dbReference type="GO" id="GO:0046872">
    <property type="term" value="F:metal ion binding"/>
    <property type="evidence" value="ECO:0007669"/>
    <property type="project" value="UniProtKB-KW"/>
</dbReference>
<dbReference type="GO" id="GO:0004825">
    <property type="term" value="F:methionine-tRNA ligase activity"/>
    <property type="evidence" value="ECO:0007669"/>
    <property type="project" value="UniProtKB-UniRule"/>
</dbReference>
<dbReference type="FunFam" id="2.20.28.20:FF:000001">
    <property type="entry name" value="Methionine--tRNA ligase"/>
    <property type="match status" value="1"/>
</dbReference>
<reference evidence="15 16" key="1">
    <citation type="journal article" date="2013" name="Environ. Microbiol.">
        <title>The nutrient supplying capabilities of Uzinura, an endosymbiont of armoured scale insects.</title>
        <authorList>
            <person name="Sabree Z.L."/>
            <person name="Huang C.Y."/>
            <person name="Okusu A."/>
            <person name="Moran N.A."/>
            <person name="Normark B.B."/>
        </authorList>
    </citation>
    <scope>NUCLEOTIDE SEQUENCE [LARGE SCALE GENOMIC DNA]</scope>
    <source>
        <strain evidence="15 16">ASNER</strain>
    </source>
</reference>
<dbReference type="PROSITE" id="PS00178">
    <property type="entry name" value="AA_TRNA_LIGASE_I"/>
    <property type="match status" value="1"/>
</dbReference>
<feature type="domain" description="Methionyl/Leucyl tRNA synthetase" evidence="13">
    <location>
        <begin position="9"/>
        <end position="399"/>
    </location>
</feature>
<dbReference type="HAMAP" id="MF_00098">
    <property type="entry name" value="Met_tRNA_synth_type1"/>
    <property type="match status" value="1"/>
</dbReference>
<dbReference type="AlphaFoldDB" id="L7VJF1"/>
<keyword evidence="6 12" id="KW-0547">Nucleotide-binding</keyword>
<feature type="domain" description="Methionyl-tRNA synthetase anticodon-binding" evidence="14">
    <location>
        <begin position="410"/>
        <end position="519"/>
    </location>
</feature>
<protein>
    <recommendedName>
        <fullName evidence="12">Methionine--tRNA ligase</fullName>
        <ecNumber evidence="12">6.1.1.10</ecNumber>
    </recommendedName>
    <alternativeName>
        <fullName evidence="12">Methionyl-tRNA synthetase</fullName>
        <shortName evidence="12">MetRS</shortName>
    </alternativeName>
</protein>
<dbReference type="GO" id="GO:0005829">
    <property type="term" value="C:cytosol"/>
    <property type="evidence" value="ECO:0007669"/>
    <property type="project" value="TreeGrafter"/>
</dbReference>
<dbReference type="CDD" id="cd00814">
    <property type="entry name" value="MetRS_core"/>
    <property type="match status" value="1"/>
</dbReference>
<dbReference type="EMBL" id="CP003263">
    <property type="protein sequence ID" value="AGC66829.1"/>
    <property type="molecule type" value="Genomic_DNA"/>
</dbReference>
<dbReference type="InterPro" id="IPR014758">
    <property type="entry name" value="Met-tRNA_synth"/>
</dbReference>
<comment type="similarity">
    <text evidence="3 12">Belongs to the class-I aminoacyl-tRNA synthetase family. MetG type 1 subfamily.</text>
</comment>
<keyword evidence="16" id="KW-1185">Reference proteome</keyword>
<feature type="binding site" evidence="12">
    <location>
        <position position="150"/>
    </location>
    <ligand>
        <name>Zn(2+)</name>
        <dbReference type="ChEBI" id="CHEBI:29105"/>
    </ligand>
</feature>
<dbReference type="NCBIfam" id="NF001100">
    <property type="entry name" value="PRK00133.1"/>
    <property type="match status" value="1"/>
</dbReference>
<dbReference type="InterPro" id="IPR033911">
    <property type="entry name" value="MetRS_core"/>
</dbReference>
<gene>
    <name evidence="12 15" type="primary">metG</name>
    <name evidence="15" type="ORF">ASNER_045</name>
</gene>
<evidence type="ECO:0000256" key="5">
    <source>
        <dbReference type="ARBA" id="ARBA00022598"/>
    </source>
</evidence>
<evidence type="ECO:0000256" key="9">
    <source>
        <dbReference type="ARBA" id="ARBA00022917"/>
    </source>
</evidence>
<evidence type="ECO:0000259" key="14">
    <source>
        <dbReference type="Pfam" id="PF19303"/>
    </source>
</evidence>
<feature type="binding site" evidence="12">
    <location>
        <position position="336"/>
    </location>
    <ligand>
        <name>ATP</name>
        <dbReference type="ChEBI" id="CHEBI:30616"/>
    </ligand>
</feature>
<evidence type="ECO:0000313" key="15">
    <source>
        <dbReference type="EMBL" id="AGC66829.1"/>
    </source>
</evidence>
<feature type="binding site" evidence="12">
    <location>
        <position position="160"/>
    </location>
    <ligand>
        <name>Zn(2+)</name>
        <dbReference type="ChEBI" id="CHEBI:29105"/>
    </ligand>
</feature>
<dbReference type="NCBIfam" id="TIGR00398">
    <property type="entry name" value="metG"/>
    <property type="match status" value="1"/>
</dbReference>
<dbReference type="Pfam" id="PF19303">
    <property type="entry name" value="Anticodon_3"/>
    <property type="match status" value="1"/>
</dbReference>
<keyword evidence="10 12" id="KW-0030">Aminoacyl-tRNA synthetase</keyword>
<evidence type="ECO:0000313" key="16">
    <source>
        <dbReference type="Proteomes" id="UP000011174"/>
    </source>
</evidence>
<dbReference type="STRING" id="1133592.ASNER_045"/>
<name>L7VJF1_9FLAO</name>
<organism evidence="15 16">
    <name type="scientific">Candidatus Uzinura diaspidicola str. ASNER</name>
    <dbReference type="NCBI Taxonomy" id="1133592"/>
    <lineage>
        <taxon>Bacteria</taxon>
        <taxon>Pseudomonadati</taxon>
        <taxon>Bacteroidota</taxon>
        <taxon>Flavobacteriia</taxon>
        <taxon>Flavobacteriales</taxon>
        <taxon>Candidatus Uzinura</taxon>
    </lineage>
</organism>
<dbReference type="Proteomes" id="UP000011174">
    <property type="component" value="Chromosome"/>
</dbReference>
<dbReference type="SUPFAM" id="SSF57770">
    <property type="entry name" value="Methionyl-tRNA synthetase (MetRS), Zn-domain"/>
    <property type="match status" value="1"/>
</dbReference>
<feature type="binding site" evidence="12">
    <location>
        <position position="163"/>
    </location>
    <ligand>
        <name>Zn(2+)</name>
        <dbReference type="ChEBI" id="CHEBI:29105"/>
    </ligand>
</feature>
<dbReference type="Gene3D" id="3.40.50.620">
    <property type="entry name" value="HUPs"/>
    <property type="match status" value="1"/>
</dbReference>
<proteinExistence type="inferred from homology"/>
<dbReference type="Gene3D" id="2.20.28.20">
    <property type="entry name" value="Methionyl-tRNA synthetase, Zn-domain"/>
    <property type="match status" value="1"/>
</dbReference>
<dbReference type="InterPro" id="IPR015413">
    <property type="entry name" value="Methionyl/Leucyl_tRNA_Synth"/>
</dbReference>
<dbReference type="EC" id="6.1.1.10" evidence="12"/>
<dbReference type="PATRIC" id="fig|1133592.3.peg.40"/>
<dbReference type="InterPro" id="IPR041872">
    <property type="entry name" value="Anticodon_Met"/>
</dbReference>
<dbReference type="Pfam" id="PF09334">
    <property type="entry name" value="tRNA-synt_1g"/>
    <property type="match status" value="1"/>
</dbReference>
<comment type="cofactor">
    <cofactor evidence="12">
        <name>Zn(2+)</name>
        <dbReference type="ChEBI" id="CHEBI:29105"/>
    </cofactor>
    <text evidence="12">Binds 1 zinc ion per subunit.</text>
</comment>
<dbReference type="SUPFAM" id="SSF52374">
    <property type="entry name" value="Nucleotidylyl transferase"/>
    <property type="match status" value="1"/>
</dbReference>
<feature type="short sequence motif" description="'KMSKS' region" evidence="12">
    <location>
        <begin position="333"/>
        <end position="337"/>
    </location>
</feature>
<evidence type="ECO:0000256" key="11">
    <source>
        <dbReference type="ARBA" id="ARBA00047364"/>
    </source>
</evidence>
<comment type="subunit">
    <text evidence="12">Monomer.</text>
</comment>
<sequence>MSEKYHYNTITAALPYANGPLHIGHLGGVYIPTDIYVRYLRRKEKDVIFICGSDEHGVPITLRSKKECISTQEVVDKYHSIIKECLEKFNISFDHFSRTSSSIHHKTVSSFFKELYHKDLIIEEESKQFYDEKEGQFLADRYILGVCPYCKNTKAFGDQCERCGIYLSPNELISPRSALSGISPILKETFHWFLPLPNYEAFLKQCISKKFWKTNVYSQYKSWIEGGLKPRSITRDLNWGIPVPIKEIENKVLYVWFDAPIGYISSTIEWAINNKKNWKIFWKNKCTSLINFIGKDNIVFHCIIFPVMLIAHGDYILPRNIHANEFLNLENKKISTSRNWAVWLHAYLEEFPNQQDVLRYILITKMPENKDNNFNWKDFQIQNNSELVGILGNFIHRTLILTKKFFFGIVPSPSTLREKDRKVIKTLQLIPDNIGSLIENYHFKQALNEFMKIARMGNKYISEEAPWKRHKHDYMRTKTILYISLQISGMLTQLSGPFLPRTSERMMKMLRIKALPWKLLKKKNYSYLMIH</sequence>
<dbReference type="PANTHER" id="PTHR45765">
    <property type="entry name" value="METHIONINE--TRNA LIGASE"/>
    <property type="match status" value="1"/>
</dbReference>
<keyword evidence="7 12" id="KW-0862">Zinc</keyword>